<sequence length="190" mass="20133">MGAKVHGSAKTLRRLINDRAGVGAVEFALIAPLLLILYVGALEVSVAMSIDKKVSRATASIADIVTQQAEVNETFLGTMTSVAESIISPYISSGLTIKVTGIAVDSSGDATVAWSWDESNGEPYSVDSAVTLPTNLDKPDTFLVRSELTLSHNLFLLLPGSDSGTRTINLGNTHYMRQRIGDSIDCTDCG</sequence>
<keyword evidence="1" id="KW-0812">Transmembrane</keyword>
<proteinExistence type="predicted"/>
<dbReference type="RefSeq" id="WP_219201664.1">
    <property type="nucleotide sequence ID" value="NZ_JAHWQX010000002.1"/>
</dbReference>
<reference evidence="3" key="1">
    <citation type="submission" date="2021-07" db="EMBL/GenBank/DDBJ databases">
        <title>Pseudohoeflea marina sp. nov. a polyhydroxyalcanoate-producing bacterium.</title>
        <authorList>
            <person name="Zheng W."/>
            <person name="Yu S."/>
            <person name="Huang Y."/>
        </authorList>
    </citation>
    <scope>NUCLEOTIDE SEQUENCE</scope>
    <source>
        <strain evidence="3">DP4N28-3</strain>
    </source>
</reference>
<accession>A0ABS6WPT5</accession>
<evidence type="ECO:0000259" key="2">
    <source>
        <dbReference type="Pfam" id="PF07811"/>
    </source>
</evidence>
<protein>
    <submittedName>
        <fullName evidence="3">Pilus assembly protein</fullName>
    </submittedName>
</protein>
<keyword evidence="1" id="KW-0472">Membrane</keyword>
<dbReference type="InterPro" id="IPR012495">
    <property type="entry name" value="TadE-like_dom"/>
</dbReference>
<gene>
    <name evidence="3" type="ORF">KY465_10915</name>
</gene>
<evidence type="ECO:0000313" key="3">
    <source>
        <dbReference type="EMBL" id="MBW3097790.1"/>
    </source>
</evidence>
<comment type="caution">
    <text evidence="3">The sequence shown here is derived from an EMBL/GenBank/DDBJ whole genome shotgun (WGS) entry which is preliminary data.</text>
</comment>
<dbReference type="EMBL" id="JAHWQX010000002">
    <property type="protein sequence ID" value="MBW3097790.1"/>
    <property type="molecule type" value="Genomic_DNA"/>
</dbReference>
<dbReference type="Proteomes" id="UP001430804">
    <property type="component" value="Unassembled WGS sequence"/>
</dbReference>
<name>A0ABS6WPT5_9HYPH</name>
<feature type="transmembrane region" description="Helical" evidence="1">
    <location>
        <begin position="20"/>
        <end position="41"/>
    </location>
</feature>
<evidence type="ECO:0000313" key="4">
    <source>
        <dbReference type="Proteomes" id="UP001430804"/>
    </source>
</evidence>
<organism evidence="3 4">
    <name type="scientific">Pseudohoeflea coraliihabitans</name>
    <dbReference type="NCBI Taxonomy" id="2860393"/>
    <lineage>
        <taxon>Bacteria</taxon>
        <taxon>Pseudomonadati</taxon>
        <taxon>Pseudomonadota</taxon>
        <taxon>Alphaproteobacteria</taxon>
        <taxon>Hyphomicrobiales</taxon>
        <taxon>Rhizobiaceae</taxon>
        <taxon>Pseudohoeflea</taxon>
    </lineage>
</organism>
<keyword evidence="4" id="KW-1185">Reference proteome</keyword>
<keyword evidence="1" id="KW-1133">Transmembrane helix</keyword>
<dbReference type="Pfam" id="PF07811">
    <property type="entry name" value="TadE"/>
    <property type="match status" value="1"/>
</dbReference>
<feature type="domain" description="TadE-like" evidence="2">
    <location>
        <begin position="21"/>
        <end position="61"/>
    </location>
</feature>
<evidence type="ECO:0000256" key="1">
    <source>
        <dbReference type="SAM" id="Phobius"/>
    </source>
</evidence>